<keyword evidence="2" id="KW-1185">Reference proteome</keyword>
<reference evidence="1" key="1">
    <citation type="submission" date="2017-07" db="EMBL/GenBank/DDBJ databases">
        <title>Taro Niue Genome Assembly and Annotation.</title>
        <authorList>
            <person name="Atibalentja N."/>
            <person name="Keating K."/>
            <person name="Fields C.J."/>
        </authorList>
    </citation>
    <scope>NUCLEOTIDE SEQUENCE</scope>
    <source>
        <strain evidence="1">Niue_2</strain>
        <tissue evidence="1">Leaf</tissue>
    </source>
</reference>
<accession>A0A843UAF0</accession>
<evidence type="ECO:0000313" key="1">
    <source>
        <dbReference type="EMBL" id="MQL79156.1"/>
    </source>
</evidence>
<dbReference type="Proteomes" id="UP000652761">
    <property type="component" value="Unassembled WGS sequence"/>
</dbReference>
<proteinExistence type="predicted"/>
<dbReference type="AlphaFoldDB" id="A0A843UAF0"/>
<protein>
    <submittedName>
        <fullName evidence="1">Uncharacterized protein</fullName>
    </submittedName>
</protein>
<name>A0A843UAF0_COLES</name>
<sequence length="82" mass="9712">MWVTGLLTNSWPFIPKPQYVGSHTQNGRVGYNGQSITHDNDIRKLIRGRVKHIEWKVTPHDLHETQFHVNTRTDWYQHGNHK</sequence>
<comment type="caution">
    <text evidence="1">The sequence shown here is derived from an EMBL/GenBank/DDBJ whole genome shotgun (WGS) entry which is preliminary data.</text>
</comment>
<organism evidence="1 2">
    <name type="scientific">Colocasia esculenta</name>
    <name type="common">Wild taro</name>
    <name type="synonym">Arum esculentum</name>
    <dbReference type="NCBI Taxonomy" id="4460"/>
    <lineage>
        <taxon>Eukaryota</taxon>
        <taxon>Viridiplantae</taxon>
        <taxon>Streptophyta</taxon>
        <taxon>Embryophyta</taxon>
        <taxon>Tracheophyta</taxon>
        <taxon>Spermatophyta</taxon>
        <taxon>Magnoliopsida</taxon>
        <taxon>Liliopsida</taxon>
        <taxon>Araceae</taxon>
        <taxon>Aroideae</taxon>
        <taxon>Colocasieae</taxon>
        <taxon>Colocasia</taxon>
    </lineage>
</organism>
<dbReference type="EMBL" id="NMUH01000437">
    <property type="protein sequence ID" value="MQL79156.1"/>
    <property type="molecule type" value="Genomic_DNA"/>
</dbReference>
<evidence type="ECO:0000313" key="2">
    <source>
        <dbReference type="Proteomes" id="UP000652761"/>
    </source>
</evidence>
<gene>
    <name evidence="1" type="ORF">Taro_011599</name>
</gene>